<dbReference type="GO" id="GO:0016989">
    <property type="term" value="F:sigma factor antagonist activity"/>
    <property type="evidence" value="ECO:0007669"/>
    <property type="project" value="TreeGrafter"/>
</dbReference>
<dbReference type="PANTHER" id="PTHR37461">
    <property type="entry name" value="ANTI-SIGMA-K FACTOR RSKA"/>
    <property type="match status" value="1"/>
</dbReference>
<dbReference type="InterPro" id="IPR041916">
    <property type="entry name" value="Anti_sigma_zinc_sf"/>
</dbReference>
<evidence type="ECO:0000313" key="15">
    <source>
        <dbReference type="Proteomes" id="UP000578112"/>
    </source>
</evidence>
<feature type="transmembrane region" description="Helical" evidence="11">
    <location>
        <begin position="98"/>
        <end position="119"/>
    </location>
</feature>
<reference evidence="14 15" key="1">
    <citation type="submission" date="2020-08" db="EMBL/GenBank/DDBJ databases">
        <title>Sequencing the genomes of 1000 actinobacteria strains.</title>
        <authorList>
            <person name="Klenk H.-P."/>
        </authorList>
    </citation>
    <scope>NUCLEOTIDE SEQUENCE [LARGE SCALE GENOMIC DNA]</scope>
    <source>
        <strain evidence="14 15">DSM 43149</strain>
    </source>
</reference>
<dbReference type="Proteomes" id="UP000578112">
    <property type="component" value="Unassembled WGS sequence"/>
</dbReference>
<sequence>MTTVDIHALVGAYALDAVDDLERVSFERHVADCEACRTEVDELRGTASRLADSTWSVPPPRLRAEVLAAVGRTRQLPPLESARPRPDARAAVSRWRRYTAGAVAAGILAAGAGVAAWAVQEQRVQEQSAVVAEARKREARTEAIMAAPDLVVRTAPMIGGGRVTVASSEQQAASVVSLRADDAPPAGQAFQMWTIRGTGPAANAGVLPAGQASTVQVVDGVPGNDVFAVSVEPAGGSPSPTEVVAQVPLI</sequence>
<accession>A0A7W7HSR5</accession>
<evidence type="ECO:0000259" key="12">
    <source>
        <dbReference type="Pfam" id="PF10099"/>
    </source>
</evidence>
<dbReference type="GO" id="GO:0006417">
    <property type="term" value="P:regulation of translation"/>
    <property type="evidence" value="ECO:0007669"/>
    <property type="project" value="TreeGrafter"/>
</dbReference>
<keyword evidence="7 11" id="KW-0472">Membrane</keyword>
<dbReference type="PANTHER" id="PTHR37461:SF1">
    <property type="entry name" value="ANTI-SIGMA-K FACTOR RSKA"/>
    <property type="match status" value="1"/>
</dbReference>
<evidence type="ECO:0000256" key="8">
    <source>
        <dbReference type="ARBA" id="ARBA00023163"/>
    </source>
</evidence>
<comment type="caution">
    <text evidence="14">The sequence shown here is derived from an EMBL/GenBank/DDBJ whole genome shotgun (WGS) entry which is preliminary data.</text>
</comment>
<keyword evidence="15" id="KW-1185">Reference proteome</keyword>
<protein>
    <recommendedName>
        <fullName evidence="10">Regulator of SigK</fullName>
    </recommendedName>
    <alternativeName>
        <fullName evidence="9">Sigma-K anti-sigma factor RskA</fullName>
    </alternativeName>
</protein>
<dbReference type="EMBL" id="JACHNH010000001">
    <property type="protein sequence ID" value="MBB4760120.1"/>
    <property type="molecule type" value="Genomic_DNA"/>
</dbReference>
<keyword evidence="5 11" id="KW-1133">Transmembrane helix</keyword>
<evidence type="ECO:0000256" key="9">
    <source>
        <dbReference type="ARBA" id="ARBA00029829"/>
    </source>
</evidence>
<evidence type="ECO:0000313" key="14">
    <source>
        <dbReference type="EMBL" id="MBB4760120.1"/>
    </source>
</evidence>
<proteinExistence type="predicted"/>
<evidence type="ECO:0000256" key="2">
    <source>
        <dbReference type="ARBA" id="ARBA00004236"/>
    </source>
</evidence>
<gene>
    <name evidence="14" type="ORF">BJ971_000676</name>
</gene>
<evidence type="ECO:0000256" key="6">
    <source>
        <dbReference type="ARBA" id="ARBA00023015"/>
    </source>
</evidence>
<dbReference type="InterPro" id="IPR027383">
    <property type="entry name" value="Znf_put"/>
</dbReference>
<keyword evidence="3" id="KW-1003">Cell membrane</keyword>
<dbReference type="GO" id="GO:0005886">
    <property type="term" value="C:plasma membrane"/>
    <property type="evidence" value="ECO:0007669"/>
    <property type="project" value="UniProtKB-SubCell"/>
</dbReference>
<evidence type="ECO:0000256" key="5">
    <source>
        <dbReference type="ARBA" id="ARBA00022989"/>
    </source>
</evidence>
<dbReference type="Gene3D" id="1.10.10.1320">
    <property type="entry name" value="Anti-sigma factor, zinc-finger domain"/>
    <property type="match status" value="1"/>
</dbReference>
<dbReference type="InterPro" id="IPR051474">
    <property type="entry name" value="Anti-sigma-K/W_factor"/>
</dbReference>
<evidence type="ECO:0000256" key="11">
    <source>
        <dbReference type="SAM" id="Phobius"/>
    </source>
</evidence>
<keyword evidence="4 11" id="KW-0812">Transmembrane</keyword>
<comment type="subcellular location">
    <subcellularLocation>
        <location evidence="2">Cell membrane</location>
    </subcellularLocation>
    <subcellularLocation>
        <location evidence="1">Membrane</location>
        <topology evidence="1">Single-pass membrane protein</topology>
    </subcellularLocation>
</comment>
<evidence type="ECO:0000256" key="7">
    <source>
        <dbReference type="ARBA" id="ARBA00023136"/>
    </source>
</evidence>
<keyword evidence="6" id="KW-0805">Transcription regulation</keyword>
<dbReference type="InterPro" id="IPR018764">
    <property type="entry name" value="RskA_C"/>
</dbReference>
<feature type="domain" description="Anti-sigma K factor RskA C-terminal" evidence="12">
    <location>
        <begin position="103"/>
        <end position="241"/>
    </location>
</feature>
<dbReference type="Pfam" id="PF13490">
    <property type="entry name" value="zf-HC2"/>
    <property type="match status" value="1"/>
</dbReference>
<name>A0A7W7HSR5_9ACTN</name>
<keyword evidence="8" id="KW-0804">Transcription</keyword>
<dbReference type="AlphaFoldDB" id="A0A7W7HSR5"/>
<evidence type="ECO:0000256" key="10">
    <source>
        <dbReference type="ARBA" id="ARBA00030803"/>
    </source>
</evidence>
<evidence type="ECO:0000256" key="1">
    <source>
        <dbReference type="ARBA" id="ARBA00004167"/>
    </source>
</evidence>
<dbReference type="Pfam" id="PF10099">
    <property type="entry name" value="RskA_C"/>
    <property type="match status" value="1"/>
</dbReference>
<evidence type="ECO:0000256" key="4">
    <source>
        <dbReference type="ARBA" id="ARBA00022692"/>
    </source>
</evidence>
<evidence type="ECO:0000259" key="13">
    <source>
        <dbReference type="Pfam" id="PF13490"/>
    </source>
</evidence>
<feature type="domain" description="Putative zinc-finger" evidence="13">
    <location>
        <begin position="5"/>
        <end position="37"/>
    </location>
</feature>
<evidence type="ECO:0000256" key="3">
    <source>
        <dbReference type="ARBA" id="ARBA00022475"/>
    </source>
</evidence>
<organism evidence="14 15">
    <name type="scientific">Actinoplanes digitatis</name>
    <dbReference type="NCBI Taxonomy" id="1868"/>
    <lineage>
        <taxon>Bacteria</taxon>
        <taxon>Bacillati</taxon>
        <taxon>Actinomycetota</taxon>
        <taxon>Actinomycetes</taxon>
        <taxon>Micromonosporales</taxon>
        <taxon>Micromonosporaceae</taxon>
        <taxon>Actinoplanes</taxon>
    </lineage>
</organism>
<dbReference type="RefSeq" id="WP_184989701.1">
    <property type="nucleotide sequence ID" value="NZ_BOMK01000095.1"/>
</dbReference>